<feature type="transmembrane region" description="Helical" evidence="1">
    <location>
        <begin position="391"/>
        <end position="416"/>
    </location>
</feature>
<evidence type="ECO:0000256" key="1">
    <source>
        <dbReference type="SAM" id="Phobius"/>
    </source>
</evidence>
<evidence type="ECO:0000313" key="2">
    <source>
        <dbReference type="EMBL" id="SEA42059.1"/>
    </source>
</evidence>
<feature type="transmembrane region" description="Helical" evidence="1">
    <location>
        <begin position="878"/>
        <end position="902"/>
    </location>
</feature>
<protein>
    <submittedName>
        <fullName evidence="2">Multidrug efflux pump subunit AcrB</fullName>
    </submittedName>
</protein>
<feature type="transmembrane region" description="Helical" evidence="1">
    <location>
        <begin position="526"/>
        <end position="544"/>
    </location>
</feature>
<dbReference type="RefSeq" id="WP_091390630.1">
    <property type="nucleotide sequence ID" value="NZ_FNQO01000004.1"/>
</dbReference>
<feature type="transmembrane region" description="Helical" evidence="1">
    <location>
        <begin position="468"/>
        <end position="495"/>
    </location>
</feature>
<feature type="transmembrane region" description="Helical" evidence="1">
    <location>
        <begin position="335"/>
        <end position="358"/>
    </location>
</feature>
<evidence type="ECO:0000313" key="3">
    <source>
        <dbReference type="Proteomes" id="UP000198658"/>
    </source>
</evidence>
<dbReference type="Gene3D" id="1.20.1640.10">
    <property type="entry name" value="Multidrug efflux transporter AcrB transmembrane domain"/>
    <property type="match status" value="2"/>
</dbReference>
<dbReference type="AlphaFoldDB" id="A0A1H4B1T9"/>
<dbReference type="PRINTS" id="PR00702">
    <property type="entry name" value="ACRIFLAVINRP"/>
</dbReference>
<dbReference type="Gene3D" id="3.30.70.1320">
    <property type="entry name" value="Multidrug efflux transporter AcrB pore domain like"/>
    <property type="match status" value="1"/>
</dbReference>
<accession>A0A1H4B1T9</accession>
<name>A0A1H4B1T9_9GAMM</name>
<dbReference type="GO" id="GO:0042910">
    <property type="term" value="F:xenobiotic transmembrane transporter activity"/>
    <property type="evidence" value="ECO:0007669"/>
    <property type="project" value="TreeGrafter"/>
</dbReference>
<gene>
    <name evidence="2" type="ORF">SAMN05216562_3042</name>
</gene>
<dbReference type="Gene3D" id="3.30.2090.10">
    <property type="entry name" value="Multidrug efflux transporter AcrB TolC docking domain, DN and DC subdomains"/>
    <property type="match status" value="2"/>
</dbReference>
<dbReference type="EMBL" id="FNQO01000004">
    <property type="protein sequence ID" value="SEA42059.1"/>
    <property type="molecule type" value="Genomic_DNA"/>
</dbReference>
<feature type="transmembrane region" description="Helical" evidence="1">
    <location>
        <begin position="908"/>
        <end position="929"/>
    </location>
</feature>
<keyword evidence="1" id="KW-0812">Transmembrane</keyword>
<dbReference type="OrthoDB" id="9758297at2"/>
<dbReference type="Proteomes" id="UP000198658">
    <property type="component" value="Unassembled WGS sequence"/>
</dbReference>
<feature type="transmembrane region" description="Helical" evidence="1">
    <location>
        <begin position="436"/>
        <end position="456"/>
    </location>
</feature>
<sequence>MALTRAALKNPAATAVAVVLAVLLGAFLASRLPVQLFPDIDNPRITIQAGWRAASPKEVEAEIVEPIESVLQGLTGLEMMQVNAGRGFAWVNLEFTMGTDMDKVLIDVISRMSSLPPLPRDAEPPRVMLGGWGGDATALTYFFLQLLPDNPHSLEDYTGLIEDVLRPELEGVPGVASVEAQSGRAGREELQVIFDPWKAAELGIQLPAVTRQLASARDVSGGFTDVGRRRYTLRFVGEYDPKNLSELVLEWRDGQPVRLGDIAEVKVAPSETGGVTTQNGNPAVSLRINRTNDANMLATLERVKHKVAELNEEKLKDEKLVLVQSFDASVFVYRALNLLGGNLLLGILLAVGVLWWFMRRMRATLIVAAAIPISLFATFVVLSAAGRSVNVISLAGLAFATGMVLDAAIVVLENIVRLREKGLGAQDASEQGAGQVWGALLASTATTVAIFLPVFFLNSVEGQVFGDLALTIAVAVVFSLLVAVAVVPLAAKLWLPDISSRDRLAGFWEKITAGVMGLTCTPARRWKVIGALLLLPLLATYFLLPKLDYLPPVKRDAVDVWMNFPAGTNVETIKREIVAEIDRRMAPYMSGEREPALKNYYIITWPNGGTMGVRVKDMDKAKEMERVLREEVLVDIPDFRGFAARGNLFGQFGGDRRIALHLQSRDAEGLMNAAARGVEVIGEVMPGVPVNPNPGLALAEPELTVYPNDRAMHEQGWNREAMGSLVRALGNGLYVGEYFNGEKRLDVIFRAQEWSTPEQLQNTPLVTPRGEIVPLNQLASIERTVGPGSLRRVDGRRTITLNIVPPDDISLEEVRAQLEEEVLPQIRAVLPADGSIMVGGNASDLDKALVSLSQNFVLALFILFLLMSALFRSLRDAGLVLLTVPLATVGGVLALQLLNLIGFQPLDLLTMIGFVILLGLVVNNAILLVHQTRAAEAAGASRVEAVEQALRLRLRPIFMSTLTSVFGMLPLLVAPGEGSVIYRGLAAVIVGGMAVSTLFTLVLLPALLQTGRMPLPKFAQLRERLLARNSL</sequence>
<dbReference type="GO" id="GO:0005886">
    <property type="term" value="C:plasma membrane"/>
    <property type="evidence" value="ECO:0007669"/>
    <property type="project" value="TreeGrafter"/>
</dbReference>
<dbReference type="SUPFAM" id="SSF82714">
    <property type="entry name" value="Multidrug efflux transporter AcrB TolC docking domain, DN and DC subdomains"/>
    <property type="match status" value="2"/>
</dbReference>
<keyword evidence="1" id="KW-1133">Transmembrane helix</keyword>
<dbReference type="Gene3D" id="3.30.70.1430">
    <property type="entry name" value="Multidrug efflux transporter AcrB pore domain"/>
    <property type="match status" value="2"/>
</dbReference>
<keyword evidence="1" id="KW-0472">Membrane</keyword>
<dbReference type="PANTHER" id="PTHR32063">
    <property type="match status" value="1"/>
</dbReference>
<organism evidence="2 3">
    <name type="scientific">Microbulbifer marinus</name>
    <dbReference type="NCBI Taxonomy" id="658218"/>
    <lineage>
        <taxon>Bacteria</taxon>
        <taxon>Pseudomonadati</taxon>
        <taxon>Pseudomonadota</taxon>
        <taxon>Gammaproteobacteria</taxon>
        <taxon>Cellvibrionales</taxon>
        <taxon>Microbulbiferaceae</taxon>
        <taxon>Microbulbifer</taxon>
    </lineage>
</organism>
<dbReference type="Pfam" id="PF00873">
    <property type="entry name" value="ACR_tran"/>
    <property type="match status" value="1"/>
</dbReference>
<dbReference type="InterPro" id="IPR027463">
    <property type="entry name" value="AcrB_DN_DC_subdom"/>
</dbReference>
<dbReference type="Gene3D" id="3.30.70.1440">
    <property type="entry name" value="Multidrug efflux transporter AcrB pore domain"/>
    <property type="match status" value="1"/>
</dbReference>
<dbReference type="SUPFAM" id="SSF82866">
    <property type="entry name" value="Multidrug efflux transporter AcrB transmembrane domain"/>
    <property type="match status" value="2"/>
</dbReference>
<keyword evidence="3" id="KW-1185">Reference proteome</keyword>
<dbReference type="SUPFAM" id="SSF82693">
    <property type="entry name" value="Multidrug efflux transporter AcrB pore domain, PN1, PN2, PC1 and PC2 subdomains"/>
    <property type="match status" value="2"/>
</dbReference>
<dbReference type="STRING" id="658218.SAMN05216562_3042"/>
<feature type="transmembrane region" description="Helical" evidence="1">
    <location>
        <begin position="852"/>
        <end position="871"/>
    </location>
</feature>
<feature type="transmembrane region" description="Helical" evidence="1">
    <location>
        <begin position="365"/>
        <end position="385"/>
    </location>
</feature>
<feature type="transmembrane region" description="Helical" evidence="1">
    <location>
        <begin position="980"/>
        <end position="1008"/>
    </location>
</feature>
<feature type="transmembrane region" description="Helical" evidence="1">
    <location>
        <begin position="957"/>
        <end position="974"/>
    </location>
</feature>
<reference evidence="3" key="1">
    <citation type="submission" date="2016-10" db="EMBL/GenBank/DDBJ databases">
        <authorList>
            <person name="Varghese N."/>
            <person name="Submissions S."/>
        </authorList>
    </citation>
    <scope>NUCLEOTIDE SEQUENCE [LARGE SCALE GENOMIC DNA]</scope>
    <source>
        <strain evidence="3">CGMCC 1.10657</strain>
    </source>
</reference>
<dbReference type="InterPro" id="IPR001036">
    <property type="entry name" value="Acrflvin-R"/>
</dbReference>
<dbReference type="PANTHER" id="PTHR32063:SF0">
    <property type="entry name" value="SWARMING MOTILITY PROTEIN SWRC"/>
    <property type="match status" value="1"/>
</dbReference>
<proteinExistence type="predicted"/>